<dbReference type="EMBL" id="FNPZ01000003">
    <property type="protein sequence ID" value="SDZ34099.1"/>
    <property type="molecule type" value="Genomic_DNA"/>
</dbReference>
<dbReference type="RefSeq" id="WP_175494315.1">
    <property type="nucleotide sequence ID" value="NZ_FNPZ01000003.1"/>
</dbReference>
<dbReference type="Proteomes" id="UP000198891">
    <property type="component" value="Unassembled WGS sequence"/>
</dbReference>
<keyword evidence="3" id="KW-1185">Reference proteome</keyword>
<proteinExistence type="predicted"/>
<organism evidence="2 3">
    <name type="scientific">Herbiconiux ginsengi</name>
    <dbReference type="NCBI Taxonomy" id="381665"/>
    <lineage>
        <taxon>Bacteria</taxon>
        <taxon>Bacillati</taxon>
        <taxon>Actinomycetota</taxon>
        <taxon>Actinomycetes</taxon>
        <taxon>Micrococcales</taxon>
        <taxon>Microbacteriaceae</taxon>
        <taxon>Herbiconiux</taxon>
    </lineage>
</organism>
<dbReference type="AlphaFoldDB" id="A0A1H3SAE2"/>
<feature type="compositionally biased region" description="Polar residues" evidence="1">
    <location>
        <begin position="38"/>
        <end position="51"/>
    </location>
</feature>
<protein>
    <submittedName>
        <fullName evidence="2">Uncharacterized protein</fullName>
    </submittedName>
</protein>
<evidence type="ECO:0000313" key="2">
    <source>
        <dbReference type="EMBL" id="SDZ34099.1"/>
    </source>
</evidence>
<sequence length="51" mass="5003">MVIALLLFGALGACGIAASVVVIARDGYRAAPTRGTARAQSTSPTAPNASS</sequence>
<feature type="region of interest" description="Disordered" evidence="1">
    <location>
        <begin position="30"/>
        <end position="51"/>
    </location>
</feature>
<evidence type="ECO:0000313" key="3">
    <source>
        <dbReference type="Proteomes" id="UP000198891"/>
    </source>
</evidence>
<evidence type="ECO:0000256" key="1">
    <source>
        <dbReference type="SAM" id="MobiDB-lite"/>
    </source>
</evidence>
<gene>
    <name evidence="2" type="ORF">SAMN05216554_3392</name>
</gene>
<reference evidence="2 3" key="1">
    <citation type="submission" date="2016-10" db="EMBL/GenBank/DDBJ databases">
        <authorList>
            <person name="de Groot N.N."/>
        </authorList>
    </citation>
    <scope>NUCLEOTIDE SEQUENCE [LARGE SCALE GENOMIC DNA]</scope>
    <source>
        <strain evidence="2 3">CGMCC 4.3491</strain>
    </source>
</reference>
<accession>A0A1H3SAE2</accession>
<name>A0A1H3SAE2_9MICO</name>